<sequence>MSPYIKLKVLKNGIFRLKSSTHTKKIHIKIKKKYKAL</sequence>
<gene>
    <name evidence="1" type="ORF">BGAPBR_0173</name>
</gene>
<evidence type="ECO:0000313" key="2">
    <source>
        <dbReference type="Proteomes" id="UP000006103"/>
    </source>
</evidence>
<dbReference type="AlphaFoldDB" id="B7XSJ5"/>
<name>B7XSJ5_BORGR</name>
<accession>B7XSJ5</accession>
<evidence type="ECO:0000313" key="1">
    <source>
        <dbReference type="EMBL" id="EED29126.1"/>
    </source>
</evidence>
<dbReference type="Proteomes" id="UP000006103">
    <property type="component" value="Unassembled WGS sequence"/>
</dbReference>
<comment type="caution">
    <text evidence="1">The sequence shown here is derived from an EMBL/GenBank/DDBJ whole genome shotgun (WGS) entry which is preliminary data.</text>
</comment>
<proteinExistence type="predicted"/>
<reference evidence="1 2" key="1">
    <citation type="journal article" date="2011" name="J. Bacteriol.">
        <title>Whole-genome sequences of two Borrelia afzelii and two Borrelia garinii Lyme disease agent isolates.</title>
        <authorList>
            <person name="Casjens S.R."/>
            <person name="Mongodin E.F."/>
            <person name="Qiu W.-G."/>
            <person name="Dunn J.J."/>
            <person name="Luft B.J."/>
            <person name="Fraser-Liggett C.M."/>
            <person name="Schutzer S.E."/>
        </authorList>
    </citation>
    <scope>NUCLEOTIDE SEQUENCE [LARGE SCALE GENOMIC DNA]</scope>
    <source>
        <strain evidence="1 2">PBr</strain>
    </source>
</reference>
<keyword evidence="2" id="KW-1185">Reference proteome</keyword>
<dbReference type="EMBL" id="ABJV02000002">
    <property type="protein sequence ID" value="EED29126.1"/>
    <property type="molecule type" value="Genomic_DNA"/>
</dbReference>
<organism evidence="1 2">
    <name type="scientific">Borreliella garinii PBr</name>
    <dbReference type="NCBI Taxonomy" id="498743"/>
    <lineage>
        <taxon>Bacteria</taxon>
        <taxon>Pseudomonadati</taxon>
        <taxon>Spirochaetota</taxon>
        <taxon>Spirochaetia</taxon>
        <taxon>Spirochaetales</taxon>
        <taxon>Borreliaceae</taxon>
        <taxon>Borreliella</taxon>
    </lineage>
</organism>
<protein>
    <submittedName>
        <fullName evidence="1">Uncharacterized protein</fullName>
    </submittedName>
</protein>